<dbReference type="RefSeq" id="WP_090336292.1">
    <property type="nucleotide sequence ID" value="NZ_FNXY01000004.1"/>
</dbReference>
<reference evidence="2 3" key="1">
    <citation type="submission" date="2016-10" db="EMBL/GenBank/DDBJ databases">
        <authorList>
            <person name="de Groot N.N."/>
        </authorList>
    </citation>
    <scope>NUCLEOTIDE SEQUENCE [LARGE SCALE GENOMIC DNA]</scope>
    <source>
        <strain evidence="2 3">DSM 19938</strain>
    </source>
</reference>
<name>A0A1H6VCH7_9BACT</name>
<evidence type="ECO:0000259" key="1">
    <source>
        <dbReference type="Pfam" id="PF11412"/>
    </source>
</evidence>
<feature type="domain" description="Thiol:disulfide interchange protein DsbD N-terminal" evidence="1">
    <location>
        <begin position="37"/>
        <end position="149"/>
    </location>
</feature>
<evidence type="ECO:0000313" key="3">
    <source>
        <dbReference type="Proteomes" id="UP000199532"/>
    </source>
</evidence>
<dbReference type="EMBL" id="FNXY01000004">
    <property type="protein sequence ID" value="SEJ02339.1"/>
    <property type="molecule type" value="Genomic_DNA"/>
</dbReference>
<organism evidence="2 3">
    <name type="scientific">Dyadobacter koreensis</name>
    <dbReference type="NCBI Taxonomy" id="408657"/>
    <lineage>
        <taxon>Bacteria</taxon>
        <taxon>Pseudomonadati</taxon>
        <taxon>Bacteroidota</taxon>
        <taxon>Cytophagia</taxon>
        <taxon>Cytophagales</taxon>
        <taxon>Spirosomataceae</taxon>
        <taxon>Dyadobacter</taxon>
    </lineage>
</organism>
<gene>
    <name evidence="2" type="ORF">SAMN04487995_3081</name>
</gene>
<dbReference type="Pfam" id="PF11412">
    <property type="entry name" value="DsbD_N"/>
    <property type="match status" value="1"/>
</dbReference>
<proteinExistence type="predicted"/>
<dbReference type="AlphaFoldDB" id="A0A1H6VCH7"/>
<keyword evidence="3" id="KW-1185">Reference proteome</keyword>
<accession>A0A1H6VCH7</accession>
<dbReference type="InterPro" id="IPR028250">
    <property type="entry name" value="DsbDN"/>
</dbReference>
<protein>
    <submittedName>
        <fullName evidence="2">Disulphide bond corrector protein DsbC</fullName>
    </submittedName>
</protein>
<sequence length="152" mass="17409">MKYPNFIVFFFFLSTLAFGQKDKEISRWKVSVSNNAAKAGQESEVIFFADIDKNWKLYSSDFKGDIGPLPTTFVFEKNEAYKLVGDITPVKPKKTVDPTWDVAYTYFTEKAEFRQKIKLVKKDFIITGKIKGLLCSSIDGICVPFEESFQVN</sequence>
<dbReference type="STRING" id="408657.SAMN04487995_3081"/>
<evidence type="ECO:0000313" key="2">
    <source>
        <dbReference type="EMBL" id="SEJ02339.1"/>
    </source>
</evidence>
<dbReference type="Proteomes" id="UP000199532">
    <property type="component" value="Unassembled WGS sequence"/>
</dbReference>
<dbReference type="OrthoDB" id="767251at2"/>